<accession>A0A1L5YCQ0</accession>
<organism evidence="3">
    <name type="scientific">Paulinella micropora</name>
    <dbReference type="NCBI Taxonomy" id="1928728"/>
    <lineage>
        <taxon>Eukaryota</taxon>
        <taxon>Sar</taxon>
        <taxon>Rhizaria</taxon>
        <taxon>Cercozoa</taxon>
        <taxon>Imbricatea</taxon>
        <taxon>Silicofilosea</taxon>
        <taxon>Euglyphida</taxon>
        <taxon>Paulinellidae</taxon>
        <taxon>Paulinella</taxon>
    </lineage>
</organism>
<dbReference type="GO" id="GO:0016757">
    <property type="term" value="F:glycosyltransferase activity"/>
    <property type="evidence" value="ECO:0007669"/>
    <property type="project" value="UniProtKB-KW"/>
</dbReference>
<dbReference type="SUPFAM" id="SSF53756">
    <property type="entry name" value="UDP-Glycosyltransferase/glycogen phosphorylase"/>
    <property type="match status" value="1"/>
</dbReference>
<dbReference type="InterPro" id="IPR001296">
    <property type="entry name" value="Glyco_trans_1"/>
</dbReference>
<proteinExistence type="predicted"/>
<evidence type="ECO:0000256" key="1">
    <source>
        <dbReference type="ARBA" id="ARBA00022676"/>
    </source>
</evidence>
<name>A0A1L5YCQ0_9EUKA</name>
<protein>
    <submittedName>
        <fullName evidence="3">Putative UDP-glucose:tetrahydrobiopterin glucosyltransferase</fullName>
    </submittedName>
</protein>
<dbReference type="Pfam" id="PF00534">
    <property type="entry name" value="Glycos_transf_1"/>
    <property type="match status" value="1"/>
</dbReference>
<gene>
    <name evidence="3" type="ORF">PCKR_718</name>
</gene>
<dbReference type="PANTHER" id="PTHR12526">
    <property type="entry name" value="GLYCOSYLTRANSFERASE"/>
    <property type="match status" value="1"/>
</dbReference>
<feature type="domain" description="Glycosyl transferase family 1" evidence="2">
    <location>
        <begin position="191"/>
        <end position="329"/>
    </location>
</feature>
<evidence type="ECO:0000259" key="2">
    <source>
        <dbReference type="Pfam" id="PF00534"/>
    </source>
</evidence>
<sequence length="359" mass="39850">MIKRYRILVVSTPIGTLGSGEGGGVELTLVSIVAGLLIRGHELTILAKKGSSLPVDCQAATLKTFDGENQCSWQHGTRTELIQIPDNGLLPKFWGWVLQEQEKFDLILNLSYDWLPFWITPYVSTPIFHLVSMGSVSESMDRVINNVACWDQRRLAFHTRTQACDFALLQAPIIVGSGFDIDTYHFSLSPENHFGWVGRITPEKGLEDAAIVASRLGVKLKVWGLKENTSYANKVENSVPPGIINWEGFLPGTKLQKVLSSCQCLLNTPKWNEAFGNVTVEAMACGVPVLAYNRGGPGELVKSGINGWLVPPDDIMALTEVAYRIKDINRLRTRQWAKDNFSRSAFALRLETWFTAGLK</sequence>
<dbReference type="Gene3D" id="3.40.50.2000">
    <property type="entry name" value="Glycogen Phosphorylase B"/>
    <property type="match status" value="2"/>
</dbReference>
<dbReference type="PANTHER" id="PTHR12526:SF638">
    <property type="entry name" value="SPORE COAT PROTEIN SA"/>
    <property type="match status" value="1"/>
</dbReference>
<geneLocation type="plastid" evidence="3"/>
<dbReference type="AlphaFoldDB" id="A0A1L5YCQ0"/>
<dbReference type="CDD" id="cd03802">
    <property type="entry name" value="GT4_AviGT4-like"/>
    <property type="match status" value="1"/>
</dbReference>
<dbReference type="EMBL" id="KX897545">
    <property type="protein sequence ID" value="APP88483.1"/>
    <property type="molecule type" value="Genomic_DNA"/>
</dbReference>
<reference evidence="3" key="1">
    <citation type="journal article" date="2017" name="Protist">
        <title>Diversity of the Photosynthetic Paulinella Species, with the Description of Paulinella micropora sp. nov. and the Chromatophore Genome Sequence for strain KR01.</title>
        <authorList>
            <person name="Lhee D."/>
            <person name="Yang E.C."/>
            <person name="Kim J.I."/>
            <person name="Nakayama T."/>
            <person name="Zuccarello G."/>
            <person name="Andersen R.A."/>
            <person name="Yoon H.S."/>
        </authorList>
    </citation>
    <scope>NUCLEOTIDE SEQUENCE</scope>
    <source>
        <strain evidence="3">KR01</strain>
    </source>
</reference>
<keyword evidence="3" id="KW-0934">Plastid</keyword>
<keyword evidence="1" id="KW-0328">Glycosyltransferase</keyword>
<evidence type="ECO:0000313" key="3">
    <source>
        <dbReference type="EMBL" id="APP88483.1"/>
    </source>
</evidence>
<keyword evidence="3" id="KW-0808">Transferase</keyword>